<gene>
    <name evidence="1" type="ORF">GDO86_013080</name>
</gene>
<name>A0A8T2IPU9_9PIPI</name>
<keyword evidence="2" id="KW-1185">Reference proteome</keyword>
<dbReference type="EMBL" id="JAACNH010000008">
    <property type="protein sequence ID" value="KAG8434985.1"/>
    <property type="molecule type" value="Genomic_DNA"/>
</dbReference>
<proteinExistence type="predicted"/>
<dbReference type="Proteomes" id="UP000812440">
    <property type="component" value="Chromosome 7"/>
</dbReference>
<evidence type="ECO:0000313" key="2">
    <source>
        <dbReference type="Proteomes" id="UP000812440"/>
    </source>
</evidence>
<accession>A0A8T2IPU9</accession>
<protein>
    <submittedName>
        <fullName evidence="1">Uncharacterized protein</fullName>
    </submittedName>
</protein>
<evidence type="ECO:0000313" key="1">
    <source>
        <dbReference type="EMBL" id="KAG8434985.1"/>
    </source>
</evidence>
<comment type="caution">
    <text evidence="1">The sequence shown here is derived from an EMBL/GenBank/DDBJ whole genome shotgun (WGS) entry which is preliminary data.</text>
</comment>
<reference evidence="1" key="1">
    <citation type="thesis" date="2020" institute="ProQuest LLC" country="789 East Eisenhower Parkway, Ann Arbor, MI, USA">
        <title>Comparative Genomics and Chromosome Evolution.</title>
        <authorList>
            <person name="Mudd A.B."/>
        </authorList>
    </citation>
    <scope>NUCLEOTIDE SEQUENCE</scope>
    <source>
        <strain evidence="1">Female2</strain>
        <tissue evidence="1">Blood</tissue>
    </source>
</reference>
<sequence>MFSAELSLPANTVYHFWQTSSASKNISPHRNRCVLCIDVLLRAVSLYVHHTKSGRISRRHRIIINDQLYLNLLKCTEGRVISIGMRMYRVKTSNILYRSFHKNKGKTQTHVCVHM</sequence>
<dbReference type="AlphaFoldDB" id="A0A8T2IPU9"/>
<organism evidence="1 2">
    <name type="scientific">Hymenochirus boettgeri</name>
    <name type="common">Congo dwarf clawed frog</name>
    <dbReference type="NCBI Taxonomy" id="247094"/>
    <lineage>
        <taxon>Eukaryota</taxon>
        <taxon>Metazoa</taxon>
        <taxon>Chordata</taxon>
        <taxon>Craniata</taxon>
        <taxon>Vertebrata</taxon>
        <taxon>Euteleostomi</taxon>
        <taxon>Amphibia</taxon>
        <taxon>Batrachia</taxon>
        <taxon>Anura</taxon>
        <taxon>Pipoidea</taxon>
        <taxon>Pipidae</taxon>
        <taxon>Pipinae</taxon>
        <taxon>Hymenochirus</taxon>
    </lineage>
</organism>